<reference evidence="8" key="1">
    <citation type="thesis" date="2015" institute="Rutgers" country="The State University of New Jersey, 14 College Farm Rd., New Brunswick, NJ, USA">
        <title>Ammonia toxicity in bacteria and its implications for treatment of and resource recovery from highly nitrogenous organic wastes.</title>
        <authorList>
            <person name="Luther A.K."/>
        </authorList>
    </citation>
    <scope>NUCLEOTIDE SEQUENCE</scope>
    <source>
        <strain evidence="8">RT-10B</strain>
    </source>
</reference>
<dbReference type="OrthoDB" id="9779574at2"/>
<dbReference type="EMBL" id="JYGE01000003">
    <property type="protein sequence ID" value="PSJ31829.1"/>
    <property type="molecule type" value="Genomic_DNA"/>
</dbReference>
<keyword evidence="5" id="KW-0378">Hydrolase</keyword>
<protein>
    <recommendedName>
        <fullName evidence="3">adenosine deaminase</fullName>
        <ecNumber evidence="3">3.5.4.4</ecNumber>
    </recommendedName>
</protein>
<evidence type="ECO:0000256" key="6">
    <source>
        <dbReference type="ARBA" id="ARBA00022833"/>
    </source>
</evidence>
<dbReference type="SUPFAM" id="SSF51556">
    <property type="entry name" value="Metallo-dependent hydrolases"/>
    <property type="match status" value="1"/>
</dbReference>
<keyword evidence="6" id="KW-0862">Zinc</keyword>
<evidence type="ECO:0000256" key="1">
    <source>
        <dbReference type="ARBA" id="ARBA00001947"/>
    </source>
</evidence>
<dbReference type="GO" id="GO:0043103">
    <property type="term" value="P:hypoxanthine salvage"/>
    <property type="evidence" value="ECO:0007669"/>
    <property type="project" value="TreeGrafter"/>
</dbReference>
<dbReference type="EC" id="3.5.4.4" evidence="3"/>
<keyword evidence="4" id="KW-0479">Metal-binding</keyword>
<evidence type="ECO:0000256" key="3">
    <source>
        <dbReference type="ARBA" id="ARBA00012784"/>
    </source>
</evidence>
<comment type="similarity">
    <text evidence="2">Belongs to the metallo-dependent hydrolases superfamily. Adenosine and AMP deaminases family.</text>
</comment>
<dbReference type="InterPro" id="IPR032466">
    <property type="entry name" value="Metal_Hydrolase"/>
</dbReference>
<dbReference type="InterPro" id="IPR001365">
    <property type="entry name" value="A_deaminase_dom"/>
</dbReference>
<feature type="domain" description="Adenosine deaminase" evidence="7">
    <location>
        <begin position="15"/>
        <end position="336"/>
    </location>
</feature>
<evidence type="ECO:0000256" key="2">
    <source>
        <dbReference type="ARBA" id="ARBA00006676"/>
    </source>
</evidence>
<dbReference type="GO" id="GO:0046103">
    <property type="term" value="P:inosine biosynthetic process"/>
    <property type="evidence" value="ECO:0007669"/>
    <property type="project" value="TreeGrafter"/>
</dbReference>
<dbReference type="NCBIfam" id="TIGR01430">
    <property type="entry name" value="aden_deam"/>
    <property type="match status" value="1"/>
</dbReference>
<keyword evidence="9" id="KW-1185">Reference proteome</keyword>
<dbReference type="GO" id="GO:0004000">
    <property type="term" value="F:adenosine deaminase activity"/>
    <property type="evidence" value="ECO:0007669"/>
    <property type="project" value="UniProtKB-ARBA"/>
</dbReference>
<dbReference type="AlphaFoldDB" id="A0A2P7Q1I8"/>
<dbReference type="Pfam" id="PF00962">
    <property type="entry name" value="A_deaminase"/>
    <property type="match status" value="1"/>
</dbReference>
<evidence type="ECO:0000256" key="4">
    <source>
        <dbReference type="ARBA" id="ARBA00022723"/>
    </source>
</evidence>
<sequence length="342" mass="38656">MTRKLTKEQISKLAKIELHCHLDGSLRKESILEEIELQKLDLKSVSPENIDDFVEASKNSTSLIDYLKAFDLALKVLQTEKSIERFTYEIFEDAFKENIVYMELRFAPILHTKSGLSLDEVIQAAIKGLDRAKKEFSIDGGLILCCMKNLTQEDAIATIETGKKYLDKGVCGVDLAGAEDEAFAYKFIEAMDLANKYGYNITIHAGEAGSAQNILDSVNLLHAKRIGHGVRLLESKDIFNEIKSSNIFFEICPTSNIQTKAVDSMKNHPLIKFFEEDLLFSINTDNRTVSATSLSREYEIVSKLIDMNIDDYKKMYYNTVGAIFASDKVKEKLLDIFEKSQI</sequence>
<dbReference type="CDD" id="cd01320">
    <property type="entry name" value="ADA"/>
    <property type="match status" value="1"/>
</dbReference>
<dbReference type="PANTHER" id="PTHR11409:SF43">
    <property type="entry name" value="ADENOSINE DEAMINASE"/>
    <property type="match status" value="1"/>
</dbReference>
<comment type="caution">
    <text evidence="8">The sequence shown here is derived from an EMBL/GenBank/DDBJ whole genome shotgun (WGS) entry which is preliminary data.</text>
</comment>
<evidence type="ECO:0000259" key="7">
    <source>
        <dbReference type="Pfam" id="PF00962"/>
    </source>
</evidence>
<dbReference type="GO" id="GO:0005829">
    <property type="term" value="C:cytosol"/>
    <property type="evidence" value="ECO:0007669"/>
    <property type="project" value="TreeGrafter"/>
</dbReference>
<dbReference type="RefSeq" id="WP_106776580.1">
    <property type="nucleotide sequence ID" value="NZ_JYGE01000003.1"/>
</dbReference>
<dbReference type="InterPro" id="IPR006330">
    <property type="entry name" value="Ado/ade_deaminase"/>
</dbReference>
<evidence type="ECO:0000313" key="8">
    <source>
        <dbReference type="EMBL" id="PSJ31829.1"/>
    </source>
</evidence>
<name>A0A2P7Q1I8_9FIRM</name>
<gene>
    <name evidence="8" type="ORF">UF10_04230</name>
</gene>
<accession>A0A2P7Q1I8</accession>
<proteinExistence type="inferred from homology"/>
<dbReference type="GO" id="GO:0046872">
    <property type="term" value="F:metal ion binding"/>
    <property type="evidence" value="ECO:0007669"/>
    <property type="project" value="UniProtKB-KW"/>
</dbReference>
<dbReference type="Gene3D" id="3.20.20.140">
    <property type="entry name" value="Metal-dependent hydrolases"/>
    <property type="match status" value="1"/>
</dbReference>
<organism evidence="8 9">
    <name type="scientific">Peptostreptococcus russellii</name>
    <dbReference type="NCBI Taxonomy" id="215200"/>
    <lineage>
        <taxon>Bacteria</taxon>
        <taxon>Bacillati</taxon>
        <taxon>Bacillota</taxon>
        <taxon>Clostridia</taxon>
        <taxon>Peptostreptococcales</taxon>
        <taxon>Peptostreptococcaceae</taxon>
        <taxon>Peptostreptococcus</taxon>
    </lineage>
</organism>
<dbReference type="Proteomes" id="UP000241434">
    <property type="component" value="Unassembled WGS sequence"/>
</dbReference>
<evidence type="ECO:0000256" key="5">
    <source>
        <dbReference type="ARBA" id="ARBA00022801"/>
    </source>
</evidence>
<evidence type="ECO:0000313" key="9">
    <source>
        <dbReference type="Proteomes" id="UP000241434"/>
    </source>
</evidence>
<comment type="cofactor">
    <cofactor evidence="1">
        <name>Zn(2+)</name>
        <dbReference type="ChEBI" id="CHEBI:29105"/>
    </cofactor>
</comment>
<dbReference type="PANTHER" id="PTHR11409">
    <property type="entry name" value="ADENOSINE DEAMINASE"/>
    <property type="match status" value="1"/>
</dbReference>
<dbReference type="GO" id="GO:0006154">
    <property type="term" value="P:adenosine catabolic process"/>
    <property type="evidence" value="ECO:0007669"/>
    <property type="project" value="TreeGrafter"/>
</dbReference>